<accession>A0ABX2MLE4</accession>
<keyword evidence="2" id="KW-1185">Reference proteome</keyword>
<protein>
    <submittedName>
        <fullName evidence="1">Uncharacterized protein</fullName>
    </submittedName>
</protein>
<dbReference type="RefSeq" id="WP_175381780.1">
    <property type="nucleotide sequence ID" value="NZ_CBCRYD010000035.1"/>
</dbReference>
<evidence type="ECO:0000313" key="1">
    <source>
        <dbReference type="EMBL" id="NUU54841.1"/>
    </source>
</evidence>
<dbReference type="EMBL" id="JABMCC010000107">
    <property type="protein sequence ID" value="NUU54841.1"/>
    <property type="molecule type" value="Genomic_DNA"/>
</dbReference>
<organism evidence="1 2">
    <name type="scientific">Paenibacillus taichungensis</name>
    <dbReference type="NCBI Taxonomy" id="484184"/>
    <lineage>
        <taxon>Bacteria</taxon>
        <taxon>Bacillati</taxon>
        <taxon>Bacillota</taxon>
        <taxon>Bacilli</taxon>
        <taxon>Bacillales</taxon>
        <taxon>Paenibacillaceae</taxon>
        <taxon>Paenibacillus</taxon>
    </lineage>
</organism>
<proteinExistence type="predicted"/>
<comment type="caution">
    <text evidence="1">The sequence shown here is derived from an EMBL/GenBank/DDBJ whole genome shotgun (WGS) entry which is preliminary data.</text>
</comment>
<dbReference type="Proteomes" id="UP000577724">
    <property type="component" value="Unassembled WGS sequence"/>
</dbReference>
<gene>
    <name evidence="1" type="ORF">HP548_12210</name>
</gene>
<sequence length="255" mass="30293">MMIKNQNITLSYDEKQYAYSNTLRTTDKYHLPDQYDSIKYVYKLECIDEEESILIRFVSDVCNLIPKWMAYYFSDEKINNVDKRYPIPMGVLRKESAEFLKNNIDRIREWFMWPGSNGKGVFVIAENEKIDIQIMDMQILDSNNELIHQKKGVEILDRPMKISEYRHLLEWLPKENKLTLFNLGIRQSRYPYALFEVNFGENSKSVTIDSKVKIDTVDPDWNEYLYQVLHDTGTTETVAMLLEEELQRIRNLKSS</sequence>
<name>A0ABX2MLE4_9BACL</name>
<evidence type="ECO:0000313" key="2">
    <source>
        <dbReference type="Proteomes" id="UP000577724"/>
    </source>
</evidence>
<dbReference type="GeneID" id="97131480"/>
<reference evidence="1 2" key="1">
    <citation type="submission" date="2020-05" db="EMBL/GenBank/DDBJ databases">
        <title>Genome Sequencing of Type Strains.</title>
        <authorList>
            <person name="Lemaire J.F."/>
            <person name="Inderbitzin P."/>
            <person name="Gregorio O.A."/>
            <person name="Collins S.B."/>
            <person name="Wespe N."/>
            <person name="Knight-Connoni V."/>
        </authorList>
    </citation>
    <scope>NUCLEOTIDE SEQUENCE [LARGE SCALE GENOMIC DNA]</scope>
    <source>
        <strain evidence="1 2">DSM 19942</strain>
    </source>
</reference>